<keyword evidence="8" id="KW-0378">Hydrolase</keyword>
<comment type="caution">
    <text evidence="15">The sequence shown here is derived from an EMBL/GenBank/DDBJ whole genome shotgun (WGS) entry which is preliminary data.</text>
</comment>
<evidence type="ECO:0000313" key="15">
    <source>
        <dbReference type="EMBL" id="PIR95139.1"/>
    </source>
</evidence>
<dbReference type="Proteomes" id="UP000228614">
    <property type="component" value="Unassembled WGS sequence"/>
</dbReference>
<dbReference type="CDD" id="cd06158">
    <property type="entry name" value="S2P-M50_like_1"/>
    <property type="match status" value="1"/>
</dbReference>
<sequence length="205" mass="22915">MSDPISFFFAISILIMSVVVHELSHGYAAEALGDPTAKMAGRLTLNPIKHLDLIGSFIVPVTTFFLGGFILGWAKPVPYNPYNLGGGKWGPALVAFAGPMANIFLAIIFGFALRFFINGFDTAVVNIISLIVFINLILAVFNLIPIPPLDGSKILFSALPYRFHHVQVFMEQYWIFFILFFIFFLWQIIIPIVFFLFQLLTGVGF</sequence>
<gene>
    <name evidence="15" type="ORF">COT95_00330</name>
</gene>
<organism evidence="15 16">
    <name type="scientific">Candidatus Falkowbacteria bacterium CG10_big_fil_rev_8_21_14_0_10_37_6</name>
    <dbReference type="NCBI Taxonomy" id="1974563"/>
    <lineage>
        <taxon>Bacteria</taxon>
        <taxon>Candidatus Falkowiibacteriota</taxon>
    </lineage>
</organism>
<keyword evidence="10 13" id="KW-1133">Transmembrane helix</keyword>
<keyword evidence="4" id="KW-1003">Cell membrane</keyword>
<proteinExistence type="inferred from homology"/>
<dbReference type="InterPro" id="IPR052348">
    <property type="entry name" value="Metallopeptidase_M50B"/>
</dbReference>
<keyword evidence="12 13" id="KW-0472">Membrane</keyword>
<keyword evidence="11" id="KW-0482">Metalloprotease</keyword>
<evidence type="ECO:0000256" key="9">
    <source>
        <dbReference type="ARBA" id="ARBA00022833"/>
    </source>
</evidence>
<evidence type="ECO:0000256" key="5">
    <source>
        <dbReference type="ARBA" id="ARBA00022670"/>
    </source>
</evidence>
<dbReference type="GO" id="GO:0008237">
    <property type="term" value="F:metallopeptidase activity"/>
    <property type="evidence" value="ECO:0007669"/>
    <property type="project" value="UniProtKB-KW"/>
</dbReference>
<name>A0A2H0V9T9_9BACT</name>
<evidence type="ECO:0000256" key="2">
    <source>
        <dbReference type="ARBA" id="ARBA00004651"/>
    </source>
</evidence>
<dbReference type="InterPro" id="IPR044537">
    <property type="entry name" value="Rip2-like"/>
</dbReference>
<accession>A0A2H0V9T9</accession>
<evidence type="ECO:0000256" key="3">
    <source>
        <dbReference type="ARBA" id="ARBA00007931"/>
    </source>
</evidence>
<dbReference type="GO" id="GO:0046872">
    <property type="term" value="F:metal ion binding"/>
    <property type="evidence" value="ECO:0007669"/>
    <property type="project" value="UniProtKB-KW"/>
</dbReference>
<dbReference type="GO" id="GO:0005886">
    <property type="term" value="C:plasma membrane"/>
    <property type="evidence" value="ECO:0007669"/>
    <property type="project" value="UniProtKB-SubCell"/>
</dbReference>
<evidence type="ECO:0000256" key="1">
    <source>
        <dbReference type="ARBA" id="ARBA00001947"/>
    </source>
</evidence>
<feature type="transmembrane region" description="Helical" evidence="13">
    <location>
        <begin position="6"/>
        <end position="29"/>
    </location>
</feature>
<dbReference type="PANTHER" id="PTHR35864">
    <property type="entry name" value="ZINC METALLOPROTEASE MJ0611-RELATED"/>
    <property type="match status" value="1"/>
</dbReference>
<dbReference type="EMBL" id="PFAN01000018">
    <property type="protein sequence ID" value="PIR95139.1"/>
    <property type="molecule type" value="Genomic_DNA"/>
</dbReference>
<dbReference type="AlphaFoldDB" id="A0A2H0V9T9"/>
<dbReference type="Pfam" id="PF02163">
    <property type="entry name" value="Peptidase_M50"/>
    <property type="match status" value="1"/>
</dbReference>
<evidence type="ECO:0000256" key="10">
    <source>
        <dbReference type="ARBA" id="ARBA00022989"/>
    </source>
</evidence>
<evidence type="ECO:0000313" key="16">
    <source>
        <dbReference type="Proteomes" id="UP000228614"/>
    </source>
</evidence>
<evidence type="ECO:0000256" key="4">
    <source>
        <dbReference type="ARBA" id="ARBA00022475"/>
    </source>
</evidence>
<keyword evidence="7" id="KW-0479">Metal-binding</keyword>
<evidence type="ECO:0000256" key="11">
    <source>
        <dbReference type="ARBA" id="ARBA00023049"/>
    </source>
</evidence>
<keyword evidence="5 15" id="KW-0645">Protease</keyword>
<keyword evidence="9" id="KW-0862">Zinc</keyword>
<feature type="transmembrane region" description="Helical" evidence="13">
    <location>
        <begin position="50"/>
        <end position="73"/>
    </location>
</feature>
<evidence type="ECO:0000256" key="12">
    <source>
        <dbReference type="ARBA" id="ARBA00023136"/>
    </source>
</evidence>
<keyword evidence="6 13" id="KW-0812">Transmembrane</keyword>
<feature type="transmembrane region" description="Helical" evidence="13">
    <location>
        <begin position="173"/>
        <end position="197"/>
    </location>
</feature>
<evidence type="ECO:0000256" key="8">
    <source>
        <dbReference type="ARBA" id="ARBA00022801"/>
    </source>
</evidence>
<feature type="transmembrane region" description="Helical" evidence="13">
    <location>
        <begin position="123"/>
        <end position="144"/>
    </location>
</feature>
<dbReference type="PANTHER" id="PTHR35864:SF1">
    <property type="entry name" value="ZINC METALLOPROTEASE YWHC-RELATED"/>
    <property type="match status" value="1"/>
</dbReference>
<evidence type="ECO:0000256" key="7">
    <source>
        <dbReference type="ARBA" id="ARBA00022723"/>
    </source>
</evidence>
<dbReference type="GO" id="GO:0006508">
    <property type="term" value="P:proteolysis"/>
    <property type="evidence" value="ECO:0007669"/>
    <property type="project" value="UniProtKB-KW"/>
</dbReference>
<comment type="subcellular location">
    <subcellularLocation>
        <location evidence="2">Cell membrane</location>
        <topology evidence="2">Multi-pass membrane protein</topology>
    </subcellularLocation>
</comment>
<comment type="cofactor">
    <cofactor evidence="1">
        <name>Zn(2+)</name>
        <dbReference type="ChEBI" id="CHEBI:29105"/>
    </cofactor>
</comment>
<evidence type="ECO:0000259" key="14">
    <source>
        <dbReference type="Pfam" id="PF02163"/>
    </source>
</evidence>
<dbReference type="InterPro" id="IPR008915">
    <property type="entry name" value="Peptidase_M50"/>
</dbReference>
<feature type="transmembrane region" description="Helical" evidence="13">
    <location>
        <begin position="93"/>
        <end position="116"/>
    </location>
</feature>
<evidence type="ECO:0000256" key="13">
    <source>
        <dbReference type="SAM" id="Phobius"/>
    </source>
</evidence>
<protein>
    <submittedName>
        <fullName evidence="15">Site-2 protease family protein</fullName>
    </submittedName>
</protein>
<feature type="domain" description="Peptidase M50" evidence="14">
    <location>
        <begin position="122"/>
        <end position="184"/>
    </location>
</feature>
<reference evidence="16" key="1">
    <citation type="submission" date="2017-09" db="EMBL/GenBank/DDBJ databases">
        <title>Depth-based differentiation of microbial function through sediment-hosted aquifers and enrichment of novel symbionts in the deep terrestrial subsurface.</title>
        <authorList>
            <person name="Probst A.J."/>
            <person name="Ladd B."/>
            <person name="Jarett J.K."/>
            <person name="Geller-Mcgrath D.E."/>
            <person name="Sieber C.M.K."/>
            <person name="Emerson J.B."/>
            <person name="Anantharaman K."/>
            <person name="Thomas B.C."/>
            <person name="Malmstrom R."/>
            <person name="Stieglmeier M."/>
            <person name="Klingl A."/>
            <person name="Woyke T."/>
            <person name="Ryan C.M."/>
            <person name="Banfield J.F."/>
        </authorList>
    </citation>
    <scope>NUCLEOTIDE SEQUENCE [LARGE SCALE GENOMIC DNA]</scope>
</reference>
<comment type="similarity">
    <text evidence="3">Belongs to the peptidase M50B family.</text>
</comment>
<evidence type="ECO:0000256" key="6">
    <source>
        <dbReference type="ARBA" id="ARBA00022692"/>
    </source>
</evidence>